<dbReference type="HOGENOM" id="CLU_045683_0_0_5"/>
<keyword evidence="3" id="KW-0614">Plasmid</keyword>
<dbReference type="EMBL" id="HG938354">
    <property type="protein sequence ID" value="CDN51807.1"/>
    <property type="molecule type" value="Genomic_DNA"/>
</dbReference>
<dbReference type="CDD" id="cd07012">
    <property type="entry name" value="PBP2_Bug_TTT"/>
    <property type="match status" value="1"/>
</dbReference>
<dbReference type="InterPro" id="IPR005064">
    <property type="entry name" value="BUG"/>
</dbReference>
<comment type="similarity">
    <text evidence="1">Belongs to the UPF0065 (bug) family.</text>
</comment>
<dbReference type="OrthoDB" id="8196049at2"/>
<evidence type="ECO:0000256" key="1">
    <source>
        <dbReference type="ARBA" id="ARBA00006987"/>
    </source>
</evidence>
<evidence type="ECO:0000256" key="2">
    <source>
        <dbReference type="SAM" id="SignalP"/>
    </source>
</evidence>
<dbReference type="KEGG" id="ngg:RG540_PA11310"/>
<name>A0A068T024_NEOGA</name>
<evidence type="ECO:0000313" key="4">
    <source>
        <dbReference type="Proteomes" id="UP000028181"/>
    </source>
</evidence>
<gene>
    <name evidence="3" type="ORF">RG540_PA11310</name>
</gene>
<dbReference type="PANTHER" id="PTHR42928:SF5">
    <property type="entry name" value="BLR1237 PROTEIN"/>
    <property type="match status" value="1"/>
</dbReference>
<keyword evidence="4" id="KW-1185">Reference proteome</keyword>
<accession>A0A068T024</accession>
<dbReference type="PATRIC" id="fig|1028800.3.peg.5761"/>
<dbReference type="SUPFAM" id="SSF53850">
    <property type="entry name" value="Periplasmic binding protein-like II"/>
    <property type="match status" value="1"/>
</dbReference>
<dbReference type="Proteomes" id="UP000028181">
    <property type="component" value="Plasmid pHAMBI540a"/>
</dbReference>
<reference evidence="4" key="1">
    <citation type="journal article" date="2014" name="BMC Genomics">
        <title>Genome sequencing of two Neorhizobium galegae strains reveals a noeT gene responsible for the unusual acetylation of the nodulation factors.</title>
        <authorList>
            <person name="Osterman J."/>
            <person name="Marsh J."/>
            <person name="Laine P.K."/>
            <person name="Zeng Z."/>
            <person name="Alatalo E."/>
            <person name="Sullivan J.T."/>
            <person name="Young J.P."/>
            <person name="Thomas-Oates J."/>
            <person name="Paulin L."/>
            <person name="Lindstrom K."/>
        </authorList>
    </citation>
    <scope>NUCLEOTIDE SEQUENCE [LARGE SCALE GENOMIC DNA]</scope>
    <source>
        <strain evidence="4">HAMBI 540</strain>
    </source>
</reference>
<dbReference type="Pfam" id="PF03401">
    <property type="entry name" value="TctC"/>
    <property type="match status" value="1"/>
</dbReference>
<dbReference type="PANTHER" id="PTHR42928">
    <property type="entry name" value="TRICARBOXYLATE-BINDING PROTEIN"/>
    <property type="match status" value="1"/>
</dbReference>
<sequence length="323" mass="33744">MNRFGTALLSLSMTLPAAGLAKADDYPSRPVSIVVPYPPGGAVDGVARVLAATLSVKTGKTFVVDNRAGGAGGVVGSSDVVKAAPDGYTLLLNASIHVVTPLINKNVPFDVVNDFTHISGIAAGPLLITTNPSDKANTLKEFFAEVKAAPDSYNFATSGYGSAGHLAVEVLKGEAGVDTEVVTYKGAGPALTDMIGGQVQLIADPILSSLPHVKAGRLKPLAVTSLTRSPLAPDVPTVAESGMPALEMLSWYGVWAPKNLDPKAAEYLGKVIQDVVTSTEFKDKLTVFGFEPMYKNSADLKAFVVDETQRYSKIVKTAGIKVE</sequence>
<dbReference type="eggNOG" id="COG3181">
    <property type="taxonomic scope" value="Bacteria"/>
</dbReference>
<dbReference type="PIRSF" id="PIRSF017082">
    <property type="entry name" value="YflP"/>
    <property type="match status" value="1"/>
</dbReference>
<dbReference type="RefSeq" id="WP_041365419.1">
    <property type="nucleotide sequence ID" value="NZ_HG938354.1"/>
</dbReference>
<dbReference type="Gene3D" id="3.40.190.10">
    <property type="entry name" value="Periplasmic binding protein-like II"/>
    <property type="match status" value="1"/>
</dbReference>
<keyword evidence="2" id="KW-0732">Signal</keyword>
<dbReference type="AlphaFoldDB" id="A0A068T024"/>
<feature type="signal peptide" evidence="2">
    <location>
        <begin position="1"/>
        <end position="23"/>
    </location>
</feature>
<protein>
    <submittedName>
        <fullName evidence="3">Extra-cytoplasmic solute receptor</fullName>
    </submittedName>
</protein>
<keyword evidence="3" id="KW-0675">Receptor</keyword>
<organism evidence="3 4">
    <name type="scientific">Neorhizobium galegae bv. orientalis str. HAMBI 540</name>
    <dbReference type="NCBI Taxonomy" id="1028800"/>
    <lineage>
        <taxon>Bacteria</taxon>
        <taxon>Pseudomonadati</taxon>
        <taxon>Pseudomonadota</taxon>
        <taxon>Alphaproteobacteria</taxon>
        <taxon>Hyphomicrobiales</taxon>
        <taxon>Rhizobiaceae</taxon>
        <taxon>Rhizobium/Agrobacterium group</taxon>
        <taxon>Neorhizobium</taxon>
    </lineage>
</organism>
<dbReference type="GeneID" id="24260650"/>
<dbReference type="InterPro" id="IPR042100">
    <property type="entry name" value="Bug_dom1"/>
</dbReference>
<evidence type="ECO:0000313" key="3">
    <source>
        <dbReference type="EMBL" id="CDN51807.1"/>
    </source>
</evidence>
<geneLocation type="plasmid" evidence="4">
    <name>II</name>
</geneLocation>
<proteinExistence type="inferred from homology"/>
<feature type="chain" id="PRO_5001653449" evidence="2">
    <location>
        <begin position="24"/>
        <end position="323"/>
    </location>
</feature>
<dbReference type="Gene3D" id="3.40.190.150">
    <property type="entry name" value="Bordetella uptake gene, domain 1"/>
    <property type="match status" value="1"/>
</dbReference>